<keyword evidence="5" id="KW-0702">S-nitrosylation</keyword>
<evidence type="ECO:0000256" key="2">
    <source>
        <dbReference type="ARBA" id="ARBA00008872"/>
    </source>
</evidence>
<keyword evidence="7" id="KW-0456">Lyase</keyword>
<dbReference type="GO" id="GO:0033387">
    <property type="term" value="P:putrescine biosynthetic process from arginine, via ornithine"/>
    <property type="evidence" value="ECO:0007669"/>
    <property type="project" value="TreeGrafter"/>
</dbReference>
<evidence type="ECO:0000313" key="10">
    <source>
        <dbReference type="EMBL" id="CZR49496.1"/>
    </source>
</evidence>
<dbReference type="AlphaFoldDB" id="A0A1L7WA38"/>
<organism evidence="10 11">
    <name type="scientific">Fusarium proliferatum (strain ET1)</name>
    <name type="common">Orchid endophyte fungus</name>
    <dbReference type="NCBI Taxonomy" id="1227346"/>
    <lineage>
        <taxon>Eukaryota</taxon>
        <taxon>Fungi</taxon>
        <taxon>Dikarya</taxon>
        <taxon>Ascomycota</taxon>
        <taxon>Pezizomycotina</taxon>
        <taxon>Sordariomycetes</taxon>
        <taxon>Hypocreomycetidae</taxon>
        <taxon>Hypocreales</taxon>
        <taxon>Nectriaceae</taxon>
        <taxon>Fusarium</taxon>
        <taxon>Fusarium fujikuroi species complex</taxon>
    </lineage>
</organism>
<dbReference type="Pfam" id="PF02784">
    <property type="entry name" value="Orn_Arg_deC_N"/>
    <property type="match status" value="1"/>
</dbReference>
<dbReference type="InterPro" id="IPR009006">
    <property type="entry name" value="Ala_racemase/Decarboxylase_C"/>
</dbReference>
<feature type="domain" description="Orn/DAP/Arg decarboxylase 2 N-terminal" evidence="9">
    <location>
        <begin position="66"/>
        <end position="298"/>
    </location>
</feature>
<evidence type="ECO:0000256" key="6">
    <source>
        <dbReference type="ARBA" id="ARBA00022898"/>
    </source>
</evidence>
<evidence type="ECO:0000256" key="4">
    <source>
        <dbReference type="ARBA" id="ARBA00022793"/>
    </source>
</evidence>
<evidence type="ECO:0000256" key="3">
    <source>
        <dbReference type="ARBA" id="ARBA00011738"/>
    </source>
</evidence>
<dbReference type="CDD" id="cd00622">
    <property type="entry name" value="PLPDE_III_ODC"/>
    <property type="match status" value="1"/>
</dbReference>
<evidence type="ECO:0000256" key="8">
    <source>
        <dbReference type="PIRSR" id="PIRSR600183-50"/>
    </source>
</evidence>
<evidence type="ECO:0000256" key="5">
    <source>
        <dbReference type="ARBA" id="ARBA00022799"/>
    </source>
</evidence>
<dbReference type="Gene3D" id="3.20.20.10">
    <property type="entry name" value="Alanine racemase"/>
    <property type="match status" value="1"/>
</dbReference>
<dbReference type="InterPro" id="IPR000183">
    <property type="entry name" value="Orn/DAP/Arg_de-COase"/>
</dbReference>
<reference evidence="11" key="1">
    <citation type="journal article" date="2016" name="Genome Biol. Evol.">
        <title>Comparative 'omics' of the Fusarium fujikuroi species complex highlights differences in genetic potential and metabolite synthesis.</title>
        <authorList>
            <person name="Niehaus E.-M."/>
            <person name="Muensterkoetter M."/>
            <person name="Proctor R.H."/>
            <person name="Brown D.W."/>
            <person name="Sharon A."/>
            <person name="Idan Y."/>
            <person name="Oren-Young L."/>
            <person name="Sieber C.M."/>
            <person name="Novak O."/>
            <person name="Pencik A."/>
            <person name="Tarkowska D."/>
            <person name="Hromadova K."/>
            <person name="Freeman S."/>
            <person name="Maymon M."/>
            <person name="Elazar M."/>
            <person name="Youssef S.A."/>
            <person name="El-Shabrawy E.S.M."/>
            <person name="Shalaby A.B.A."/>
            <person name="Houterman P."/>
            <person name="Brock N.L."/>
            <person name="Burkhardt I."/>
            <person name="Tsavkelova E.A."/>
            <person name="Dickschat J.S."/>
            <person name="Galuszka P."/>
            <person name="Gueldener U."/>
            <person name="Tudzynski B."/>
        </authorList>
    </citation>
    <scope>NUCLEOTIDE SEQUENCE [LARGE SCALE GENOMIC DNA]</scope>
    <source>
        <strain evidence="11">ET1</strain>
    </source>
</reference>
<dbReference type="VEuPathDB" id="FungiDB:FPRO_15856"/>
<dbReference type="RefSeq" id="XP_031089997.1">
    <property type="nucleotide sequence ID" value="XM_031224771.1"/>
</dbReference>
<gene>
    <name evidence="10" type="ORF">FPRO_15856</name>
</gene>
<dbReference type="SUPFAM" id="SSF50621">
    <property type="entry name" value="Alanine racemase C-terminal domain-like"/>
    <property type="match status" value="1"/>
</dbReference>
<sequence>MTSIQIGGPQGQHIGSIESSMTDRMAEYTMPTAEHLIRQALRERVDSLDAKVVSHNQEDAFFVADLGEIFRQHLIWKQLLPCVKPFYEAVKCNPHPAVLELLYNLGTGFDCASRNEIEQILKLGADPERIIYAHPCKALSYIHYAKAVGVERMTFDNADELYKIKDVFPSACLLLRISTDDSTSHSPLSKKFGADSATVGSLLAIAQELDLNIIGVSFHVGSGASDPTTFVNAVRDANRVFSQASAFGFNLSVLDVGGGFCKESFENMAWHLRHELDIYFPSSRGIEIIAEPGRYYVASAFTLATSVIARRITHGATYQQNGHMIYIQDGTYGNFSGVLIDHDLPIARILRSNGKILYGTRDANPLKSNDGVLYSIWGATCDGADCVVKTTRFKATIKIGDWLYFNNMGAYTSSSVTHFNGFPMSNDVVWVCSEASLPQHVKG</sequence>
<dbReference type="InterPro" id="IPR022657">
    <property type="entry name" value="De-COase2_CS"/>
</dbReference>
<accession>A0A1L7WA38</accession>
<dbReference type="FunFam" id="3.20.20.10:FF:000005">
    <property type="entry name" value="Ornithine decarboxylase"/>
    <property type="match status" value="1"/>
</dbReference>
<dbReference type="Gene3D" id="2.40.37.10">
    <property type="entry name" value="Lyase, Ornithine Decarboxylase, Chain A, domain 1"/>
    <property type="match status" value="1"/>
</dbReference>
<feature type="active site" description="Proton donor" evidence="8">
    <location>
        <position position="381"/>
    </location>
</feature>
<comment type="similarity">
    <text evidence="2">Belongs to the Orn/Lys/Arg decarboxylase class-II family.</text>
</comment>
<evidence type="ECO:0000313" key="11">
    <source>
        <dbReference type="Proteomes" id="UP000183971"/>
    </source>
</evidence>
<evidence type="ECO:0000256" key="1">
    <source>
        <dbReference type="ARBA" id="ARBA00001933"/>
    </source>
</evidence>
<keyword evidence="6 8" id="KW-0663">Pyridoxal phosphate</keyword>
<dbReference type="SUPFAM" id="SSF51419">
    <property type="entry name" value="PLP-binding barrel"/>
    <property type="match status" value="1"/>
</dbReference>
<dbReference type="Proteomes" id="UP000183971">
    <property type="component" value="Unassembled WGS sequence"/>
</dbReference>
<dbReference type="EMBL" id="FJOF01000017">
    <property type="protein sequence ID" value="CZR49496.1"/>
    <property type="molecule type" value="Genomic_DNA"/>
</dbReference>
<dbReference type="PRINTS" id="PR01179">
    <property type="entry name" value="ODADCRBXLASE"/>
</dbReference>
<dbReference type="PANTHER" id="PTHR11482:SF6">
    <property type="entry name" value="ORNITHINE DECARBOXYLASE 1-RELATED"/>
    <property type="match status" value="1"/>
</dbReference>
<dbReference type="PANTHER" id="PTHR11482">
    <property type="entry name" value="ARGININE/DIAMINOPIMELATE/ORNITHINE DECARBOXYLASE"/>
    <property type="match status" value="1"/>
</dbReference>
<dbReference type="InterPro" id="IPR002433">
    <property type="entry name" value="Orn_de-COase"/>
</dbReference>
<keyword evidence="4" id="KW-0210">Decarboxylase</keyword>
<dbReference type="PRINTS" id="PR01182">
    <property type="entry name" value="ORNDCRBXLASE"/>
</dbReference>
<comment type="cofactor">
    <cofactor evidence="1 8">
        <name>pyridoxal 5'-phosphate</name>
        <dbReference type="ChEBI" id="CHEBI:597326"/>
    </cofactor>
</comment>
<dbReference type="InterPro" id="IPR022644">
    <property type="entry name" value="De-COase2_N"/>
</dbReference>
<evidence type="ECO:0000256" key="7">
    <source>
        <dbReference type="ARBA" id="ARBA00023239"/>
    </source>
</evidence>
<comment type="caution">
    <text evidence="10">The sequence shown here is derived from an EMBL/GenBank/DDBJ whole genome shotgun (WGS) entry which is preliminary data.</text>
</comment>
<comment type="subunit">
    <text evidence="3">Homodimer.</text>
</comment>
<dbReference type="GO" id="GO:0005737">
    <property type="term" value="C:cytoplasm"/>
    <property type="evidence" value="ECO:0007669"/>
    <property type="project" value="TreeGrafter"/>
</dbReference>
<keyword evidence="11" id="KW-1185">Reference proteome</keyword>
<evidence type="ECO:0000259" key="9">
    <source>
        <dbReference type="Pfam" id="PF02784"/>
    </source>
</evidence>
<dbReference type="InterPro" id="IPR029066">
    <property type="entry name" value="PLP-binding_barrel"/>
</dbReference>
<feature type="modified residue" description="N6-(pyridoxal phosphate)lysine" evidence="8">
    <location>
        <position position="91"/>
    </location>
</feature>
<dbReference type="GO" id="GO:0004586">
    <property type="term" value="F:ornithine decarboxylase activity"/>
    <property type="evidence" value="ECO:0007669"/>
    <property type="project" value="UniProtKB-ARBA"/>
</dbReference>
<dbReference type="GeneID" id="42060711"/>
<protein>
    <submittedName>
        <fullName evidence="10">Probable ornithine decarboxylase</fullName>
    </submittedName>
</protein>
<name>A0A1L7WA38_FUSPR</name>
<dbReference type="PROSITE" id="PS00879">
    <property type="entry name" value="ODR_DC_2_2"/>
    <property type="match status" value="1"/>
</dbReference>
<proteinExistence type="inferred from homology"/>